<feature type="region of interest" description="Disordered" evidence="1">
    <location>
        <begin position="207"/>
        <end position="244"/>
    </location>
</feature>
<dbReference type="InterPro" id="IPR025263">
    <property type="entry name" value="YhdP_central"/>
</dbReference>
<sequence>MRRFKRLSAFSLTLGLAALIALAMLMSGARLALPWFEGSRDALEQSLSQRLGYRVTIGTLHVRLSGFAPRLVLDQVRLSDPRAGAQALRLKTVELDLDVLGYLRLASPQFRRITLVGACLTLERSRDGGLRLVGLEALKSDDPRTLERFLGQGHFNLVESEIRLIDAGRDGVPLRLTEVNLQLRNAGRSHRLDLSARPVPIAPDVATVGRDSTRRDAFGDGGWASDPSGGRDARPPDGSNAGSTQLQVSAKLSGPPTDLRSWSGQLHASLAGTDLGWLAPAERLNGWTIETGSARLDSWHRIRAGRLERSLLRVDLLGLSLRPGSGASEPAGNPGEPRSLVLPRVRALARVRPQDSGWRLEVADLNASVGGADLSGLALDLRTNGDGAVSRLALAADQLELADAVGILRASPWGLSESAARLVEARPHGRVTDLRLRAEGLPPNRQDRPLRWQASATLSELAFERTDALPGFAGLGARLSADQDGGELQLGSTGLSLDLSPLFSERLNLDQFSGRLGWRRDPTGLWQVSGRDFHLENADLAGQARFDLTLPQASGPDKVSSPFLDLRARFHDGDASHVRTYLPVGIMQPDLVGWLTESIVAGRVTEADLAFRGPLADYPFRQHQGRFELLLAFEDLLLEYQKGWPPIRSAAGQLRFLNQGLDIRVEHGRIYDSAFTDGEVLIPDLRGLTRMRIHGEAQGPFSDGLRTLAETPLADRLGRLAGVMSVSGESRLALDIDLPLVKHGHLGIAGRLTWPAPAALSIQGTPLSLSELGGTLRFTEQRLDAETLTAQLWGHPVRLSIATEGADDPANSRTRIGARSLTPVSELARRFPSPTWASLDGALDWDLAVSLKNREIGEALPTLDYRLSSRLQGLSITLPPPLGKPAPAARDLELAGTLTPSQSLKVAGHLGDLGANLRLDLGLDTPRLTGAHLRLGATSAPASERAGVFLDGVLKELDLTAWMDWFESTQSRASAASGAARADGGTPEVAGVQLRIDRLRLGDVDLHGLALDIAPPTDGWELRVSADELVGRIRFPPTVESRPLDLALDRLDLRPLLSSSKDSKRTRVADTKGSRPMKLPAFDLRVSDLLWGDASLGRLDLGLRHDPLGIRLPRLILNGGLLDLSGEGESLRSGKRGHSRIALALKSVDLGALLRVIDDKSALEAGQVTATLQLNWPGGFGDFDWPKANGNIALQVGEGRLLEVEPGLGRLLGFLNFAALNRRLAMDFTDLYGQGFAFEKMDGRIRLGDGKAGFDGFVIDGPAGKVMVEGLADLVAQRFDQTVTVEPKLGSSVALASAVAGGPVVGAAVYLVDRVAGNPIDRLGRYRYRVTGPWSEPAFTRIGWEPLIGASVIGEDAETSPPAPEKNLFLDLE</sequence>
<name>I3YG04_THIV6</name>
<evidence type="ECO:0000313" key="3">
    <source>
        <dbReference type="EMBL" id="AFL75922.1"/>
    </source>
</evidence>
<feature type="domain" description="YhdP central" evidence="2">
    <location>
        <begin position="1"/>
        <end position="1338"/>
    </location>
</feature>
<dbReference type="RefSeq" id="WP_014780307.1">
    <property type="nucleotide sequence ID" value="NC_018012.1"/>
</dbReference>
<dbReference type="NCBIfam" id="TIGR02099">
    <property type="entry name" value="YhdP family protein"/>
    <property type="match status" value="1"/>
</dbReference>
<dbReference type="HOGENOM" id="CLU_003522_4_0_6"/>
<dbReference type="PANTHER" id="PTHR38690:SF1">
    <property type="entry name" value="PROTEASE"/>
    <property type="match status" value="1"/>
</dbReference>
<accession>I3YG04</accession>
<proteinExistence type="predicted"/>
<reference evidence="3 4" key="1">
    <citation type="submission" date="2012-06" db="EMBL/GenBank/DDBJ databases">
        <title>Complete sequence of Thiocystis violascens DSM 198.</title>
        <authorList>
            <consortium name="US DOE Joint Genome Institute"/>
            <person name="Lucas S."/>
            <person name="Han J."/>
            <person name="Lapidus A."/>
            <person name="Cheng J.-F."/>
            <person name="Goodwin L."/>
            <person name="Pitluck S."/>
            <person name="Peters L."/>
            <person name="Ovchinnikova G."/>
            <person name="Teshima H."/>
            <person name="Detter J.C."/>
            <person name="Han C."/>
            <person name="Tapia R."/>
            <person name="Land M."/>
            <person name="Hauser L."/>
            <person name="Kyrpides N."/>
            <person name="Ivanova N."/>
            <person name="Pagani I."/>
            <person name="Vogl K."/>
            <person name="Liu Z."/>
            <person name="Frigaard N.-U."/>
            <person name="Bryant D."/>
            <person name="Woyke T."/>
        </authorList>
    </citation>
    <scope>NUCLEOTIDE SEQUENCE [LARGE SCALE GENOMIC DNA]</scope>
    <source>
        <strain evidence="4">ATCC 17096 / DSM 198 / 6111</strain>
    </source>
</reference>
<dbReference type="EMBL" id="CP003154">
    <property type="protein sequence ID" value="AFL75922.1"/>
    <property type="molecule type" value="Genomic_DNA"/>
</dbReference>
<dbReference type="eggNOG" id="COG3164">
    <property type="taxonomic scope" value="Bacteria"/>
</dbReference>
<dbReference type="Pfam" id="PF13116">
    <property type="entry name" value="YhdP"/>
    <property type="match status" value="1"/>
</dbReference>
<dbReference type="Proteomes" id="UP000006062">
    <property type="component" value="Chromosome"/>
</dbReference>
<dbReference type="KEGG" id="tvi:Thivi_4101"/>
<protein>
    <submittedName>
        <fullName evidence="3">TIGR02099 family protein</fullName>
    </submittedName>
</protein>
<keyword evidence="4" id="KW-1185">Reference proteome</keyword>
<evidence type="ECO:0000259" key="2">
    <source>
        <dbReference type="Pfam" id="PF13116"/>
    </source>
</evidence>
<evidence type="ECO:0000256" key="1">
    <source>
        <dbReference type="SAM" id="MobiDB-lite"/>
    </source>
</evidence>
<gene>
    <name evidence="3" type="ordered locus">Thivi_4101</name>
</gene>
<dbReference type="STRING" id="765911.Thivi_4101"/>
<evidence type="ECO:0000313" key="4">
    <source>
        <dbReference type="Proteomes" id="UP000006062"/>
    </source>
</evidence>
<dbReference type="OrthoDB" id="9762238at2"/>
<dbReference type="InterPro" id="IPR011836">
    <property type="entry name" value="YhdP"/>
</dbReference>
<dbReference type="PANTHER" id="PTHR38690">
    <property type="entry name" value="PROTEASE-RELATED"/>
    <property type="match status" value="1"/>
</dbReference>
<organism evidence="3 4">
    <name type="scientific">Thiocystis violascens (strain ATCC 17096 / DSM 198 / 6111)</name>
    <name type="common">Chromatium violascens</name>
    <dbReference type="NCBI Taxonomy" id="765911"/>
    <lineage>
        <taxon>Bacteria</taxon>
        <taxon>Pseudomonadati</taxon>
        <taxon>Pseudomonadota</taxon>
        <taxon>Gammaproteobacteria</taxon>
        <taxon>Chromatiales</taxon>
        <taxon>Chromatiaceae</taxon>
        <taxon>Thiocystis</taxon>
    </lineage>
</organism>